<evidence type="ECO:0000256" key="3">
    <source>
        <dbReference type="ARBA" id="ARBA00023274"/>
    </source>
</evidence>
<evidence type="ECO:0000256" key="2">
    <source>
        <dbReference type="ARBA" id="ARBA00022980"/>
    </source>
</evidence>
<protein>
    <recommendedName>
        <fullName evidence="6">Ribosomal protein S21</fullName>
    </recommendedName>
</protein>
<reference evidence="4 5" key="1">
    <citation type="journal article" date="2020" name="ISME J.">
        <title>Uncovering the hidden diversity of litter-decomposition mechanisms in mushroom-forming fungi.</title>
        <authorList>
            <person name="Floudas D."/>
            <person name="Bentzer J."/>
            <person name="Ahren D."/>
            <person name="Johansson T."/>
            <person name="Persson P."/>
            <person name="Tunlid A."/>
        </authorList>
    </citation>
    <scope>NUCLEOTIDE SEQUENCE [LARGE SCALE GENOMIC DNA]</scope>
    <source>
        <strain evidence="4 5">CBS 291.85</strain>
    </source>
</reference>
<dbReference type="PANTHER" id="PTHR41237">
    <property type="entry name" value="37S RIBOSOMAL PROTEIN MRP21, MITOCHONDRIAL"/>
    <property type="match status" value="1"/>
</dbReference>
<dbReference type="InterPro" id="IPR052837">
    <property type="entry name" value="Mitoribosomal_bS21"/>
</dbReference>
<dbReference type="GO" id="GO:0003735">
    <property type="term" value="F:structural constituent of ribosome"/>
    <property type="evidence" value="ECO:0007669"/>
    <property type="project" value="InterPro"/>
</dbReference>
<dbReference type="NCBIfam" id="TIGR00030">
    <property type="entry name" value="S21p"/>
    <property type="match status" value="1"/>
</dbReference>
<dbReference type="OrthoDB" id="2501249at2759"/>
<sequence>MSFVFARRLGGLSTVIDSFRTVPKSFVSHSRLISSSPLPTTFNDAWNIVDKSTNNVRNSVRSNLPSATGSFFTSSNEEIWRQKSVIAQNALAQSNITPYTGRTVKVVDGNVSLALRKLDTILTKNKVRRDVWTQRRHEKKGVKRRRLESERWRRLFAHEVRKNVHLVTKIRNRGA</sequence>
<proteinExistence type="inferred from homology"/>
<comment type="similarity">
    <text evidence="1">Belongs to the bacterial ribosomal protein bS21 family.</text>
</comment>
<evidence type="ECO:0000313" key="4">
    <source>
        <dbReference type="EMBL" id="KAF5365750.1"/>
    </source>
</evidence>
<dbReference type="Pfam" id="PF01165">
    <property type="entry name" value="Ribosomal_S21"/>
    <property type="match status" value="1"/>
</dbReference>
<dbReference type="AlphaFoldDB" id="A0A8H5LQ15"/>
<dbReference type="GO" id="GO:0005763">
    <property type="term" value="C:mitochondrial small ribosomal subunit"/>
    <property type="evidence" value="ECO:0007669"/>
    <property type="project" value="TreeGrafter"/>
</dbReference>
<name>A0A8H5LQ15_9AGAR</name>
<dbReference type="GO" id="GO:0070124">
    <property type="term" value="P:mitochondrial translational initiation"/>
    <property type="evidence" value="ECO:0007669"/>
    <property type="project" value="TreeGrafter"/>
</dbReference>
<evidence type="ECO:0008006" key="6">
    <source>
        <dbReference type="Google" id="ProtNLM"/>
    </source>
</evidence>
<accession>A0A8H5LQ15</accession>
<gene>
    <name evidence="4" type="ORF">D9758_003302</name>
</gene>
<evidence type="ECO:0000313" key="5">
    <source>
        <dbReference type="Proteomes" id="UP000559256"/>
    </source>
</evidence>
<dbReference type="Proteomes" id="UP000559256">
    <property type="component" value="Unassembled WGS sequence"/>
</dbReference>
<dbReference type="EMBL" id="JAACJM010000026">
    <property type="protein sequence ID" value="KAF5365750.1"/>
    <property type="molecule type" value="Genomic_DNA"/>
</dbReference>
<keyword evidence="5" id="KW-1185">Reference proteome</keyword>
<dbReference type="InterPro" id="IPR001911">
    <property type="entry name" value="Ribosomal_bS21"/>
</dbReference>
<organism evidence="4 5">
    <name type="scientific">Tetrapyrgos nigripes</name>
    <dbReference type="NCBI Taxonomy" id="182062"/>
    <lineage>
        <taxon>Eukaryota</taxon>
        <taxon>Fungi</taxon>
        <taxon>Dikarya</taxon>
        <taxon>Basidiomycota</taxon>
        <taxon>Agaricomycotina</taxon>
        <taxon>Agaricomycetes</taxon>
        <taxon>Agaricomycetidae</taxon>
        <taxon>Agaricales</taxon>
        <taxon>Marasmiineae</taxon>
        <taxon>Marasmiaceae</taxon>
        <taxon>Tetrapyrgos</taxon>
    </lineage>
</organism>
<keyword evidence="3" id="KW-0687">Ribonucleoprotein</keyword>
<evidence type="ECO:0000256" key="1">
    <source>
        <dbReference type="ARBA" id="ARBA00006640"/>
    </source>
</evidence>
<keyword evidence="2" id="KW-0689">Ribosomal protein</keyword>
<comment type="caution">
    <text evidence="4">The sequence shown here is derived from an EMBL/GenBank/DDBJ whole genome shotgun (WGS) entry which is preliminary data.</text>
</comment>
<dbReference type="PANTHER" id="PTHR41237:SF1">
    <property type="entry name" value="SMALL RIBOSOMAL SUBUNIT PROTEIN BS21M"/>
    <property type="match status" value="1"/>
</dbReference>